<dbReference type="GO" id="GO:0030674">
    <property type="term" value="F:protein-macromolecule adaptor activity"/>
    <property type="evidence" value="ECO:0007669"/>
    <property type="project" value="TreeGrafter"/>
</dbReference>
<keyword evidence="4" id="KW-0325">Glycoprotein</keyword>
<dbReference type="EnsemblMetazoa" id="CapteT194199">
    <property type="protein sequence ID" value="CapteP194199"/>
    <property type="gene ID" value="CapteG194199"/>
</dbReference>
<reference evidence="7" key="3">
    <citation type="submission" date="2015-06" db="UniProtKB">
        <authorList>
            <consortium name="EnsemblMetazoa"/>
        </authorList>
    </citation>
    <scope>IDENTIFICATION</scope>
</reference>
<dbReference type="GO" id="GO:0034116">
    <property type="term" value="P:positive regulation of heterotypic cell-cell adhesion"/>
    <property type="evidence" value="ECO:0007669"/>
    <property type="project" value="TreeGrafter"/>
</dbReference>
<keyword evidence="8" id="KW-1185">Reference proteome</keyword>
<evidence type="ECO:0000313" key="7">
    <source>
        <dbReference type="EnsemblMetazoa" id="CapteP194199"/>
    </source>
</evidence>
<dbReference type="PANTHER" id="PTHR47221:SF5">
    <property type="entry name" value="FIBRINOGEN C-TERMINAL DOMAIN-CONTAINING PROTEIN"/>
    <property type="match status" value="1"/>
</dbReference>
<gene>
    <name evidence="6" type="ORF">CAPTEDRAFT_194199</name>
</gene>
<dbReference type="CDD" id="cd00087">
    <property type="entry name" value="FReD"/>
    <property type="match status" value="1"/>
</dbReference>
<dbReference type="EMBL" id="KB312333">
    <property type="protein sequence ID" value="ELT87416.1"/>
    <property type="molecule type" value="Genomic_DNA"/>
</dbReference>
<dbReference type="OrthoDB" id="6272435at2759"/>
<dbReference type="PROSITE" id="PS51406">
    <property type="entry name" value="FIBRINOGEN_C_2"/>
    <property type="match status" value="1"/>
</dbReference>
<dbReference type="GO" id="GO:0005201">
    <property type="term" value="F:extracellular matrix structural constituent"/>
    <property type="evidence" value="ECO:0007669"/>
    <property type="project" value="TreeGrafter"/>
</dbReference>
<dbReference type="InterPro" id="IPR014716">
    <property type="entry name" value="Fibrinogen_a/b/g_C_1"/>
</dbReference>
<protein>
    <recommendedName>
        <fullName evidence="5">Fibrinogen C-terminal domain-containing protein</fullName>
    </recommendedName>
</protein>
<dbReference type="PANTHER" id="PTHR47221">
    <property type="entry name" value="FIBRINOGEN ALPHA CHAIN"/>
    <property type="match status" value="1"/>
</dbReference>
<dbReference type="InterPro" id="IPR036056">
    <property type="entry name" value="Fibrinogen-like_C"/>
</dbReference>
<accession>R7T3Y1</accession>
<reference evidence="8" key="1">
    <citation type="submission" date="2012-12" db="EMBL/GenBank/DDBJ databases">
        <authorList>
            <person name="Hellsten U."/>
            <person name="Grimwood J."/>
            <person name="Chapman J.A."/>
            <person name="Shapiro H."/>
            <person name="Aerts A."/>
            <person name="Otillar R.P."/>
            <person name="Terry A.Y."/>
            <person name="Boore J.L."/>
            <person name="Simakov O."/>
            <person name="Marletaz F."/>
            <person name="Cho S.-J."/>
            <person name="Edsinger-Gonzales E."/>
            <person name="Havlak P."/>
            <person name="Kuo D.-H."/>
            <person name="Larsson T."/>
            <person name="Lv J."/>
            <person name="Arendt D."/>
            <person name="Savage R."/>
            <person name="Osoegawa K."/>
            <person name="de Jong P."/>
            <person name="Lindberg D.R."/>
            <person name="Seaver E.C."/>
            <person name="Weisblat D.A."/>
            <person name="Putnam N.H."/>
            <person name="Grigoriev I.V."/>
            <person name="Rokhsar D.S."/>
        </authorList>
    </citation>
    <scope>NUCLEOTIDE SEQUENCE</scope>
    <source>
        <strain evidence="8">I ESC-2004</strain>
    </source>
</reference>
<dbReference type="AlphaFoldDB" id="R7T3Y1"/>
<dbReference type="Pfam" id="PF00147">
    <property type="entry name" value="Fibrinogen_C"/>
    <property type="match status" value="1"/>
</dbReference>
<dbReference type="Gene3D" id="3.90.215.10">
    <property type="entry name" value="Gamma Fibrinogen, chain A, domain 1"/>
    <property type="match status" value="1"/>
</dbReference>
<dbReference type="FunCoup" id="R7T3Y1">
    <property type="interactions" value="28"/>
</dbReference>
<dbReference type="NCBIfam" id="NF040941">
    <property type="entry name" value="GGGWT_bact"/>
    <property type="match status" value="1"/>
</dbReference>
<evidence type="ECO:0000256" key="2">
    <source>
        <dbReference type="ARBA" id="ARBA00022525"/>
    </source>
</evidence>
<dbReference type="EMBL" id="AMQN01015897">
    <property type="status" value="NOT_ANNOTATED_CDS"/>
    <property type="molecule type" value="Genomic_DNA"/>
</dbReference>
<feature type="domain" description="Fibrinogen C-terminal" evidence="5">
    <location>
        <begin position="1"/>
        <end position="209"/>
    </location>
</feature>
<dbReference type="STRING" id="283909.R7T3Y1"/>
<organism evidence="6">
    <name type="scientific">Capitella teleta</name>
    <name type="common">Polychaete worm</name>
    <dbReference type="NCBI Taxonomy" id="283909"/>
    <lineage>
        <taxon>Eukaryota</taxon>
        <taxon>Metazoa</taxon>
        <taxon>Spiralia</taxon>
        <taxon>Lophotrochozoa</taxon>
        <taxon>Annelida</taxon>
        <taxon>Polychaeta</taxon>
        <taxon>Sedentaria</taxon>
        <taxon>Scolecida</taxon>
        <taxon>Capitellidae</taxon>
        <taxon>Capitella</taxon>
    </lineage>
</organism>
<evidence type="ECO:0000256" key="3">
    <source>
        <dbReference type="ARBA" id="ARBA00023157"/>
    </source>
</evidence>
<name>R7T3Y1_CAPTE</name>
<evidence type="ECO:0000313" key="6">
    <source>
        <dbReference type="EMBL" id="ELT87416.1"/>
    </source>
</evidence>
<evidence type="ECO:0000256" key="1">
    <source>
        <dbReference type="ARBA" id="ARBA00004613"/>
    </source>
</evidence>
<dbReference type="OMA" id="YSESCAK"/>
<dbReference type="HOGENOM" id="CLU_038628_6_2_1"/>
<comment type="subcellular location">
    <subcellularLocation>
        <location evidence="1">Secreted</location>
    </subcellularLocation>
</comment>
<evidence type="ECO:0000313" key="8">
    <source>
        <dbReference type="Proteomes" id="UP000014760"/>
    </source>
</evidence>
<reference evidence="6 8" key="2">
    <citation type="journal article" date="2013" name="Nature">
        <title>Insights into bilaterian evolution from three spiralian genomes.</title>
        <authorList>
            <person name="Simakov O."/>
            <person name="Marletaz F."/>
            <person name="Cho S.J."/>
            <person name="Edsinger-Gonzales E."/>
            <person name="Havlak P."/>
            <person name="Hellsten U."/>
            <person name="Kuo D.H."/>
            <person name="Larsson T."/>
            <person name="Lv J."/>
            <person name="Arendt D."/>
            <person name="Savage R."/>
            <person name="Osoegawa K."/>
            <person name="de Jong P."/>
            <person name="Grimwood J."/>
            <person name="Chapman J.A."/>
            <person name="Shapiro H."/>
            <person name="Aerts A."/>
            <person name="Otillar R.P."/>
            <person name="Terry A.Y."/>
            <person name="Boore J.L."/>
            <person name="Grigoriev I.V."/>
            <person name="Lindberg D.R."/>
            <person name="Seaver E.C."/>
            <person name="Weisblat D.A."/>
            <person name="Putnam N.H."/>
            <person name="Rokhsar D.S."/>
        </authorList>
    </citation>
    <scope>NUCLEOTIDE SEQUENCE</scope>
    <source>
        <strain evidence="6 8">I ESC-2004</strain>
    </source>
</reference>
<sequence>MDIQKSGETQSGVYTVHVASRSIQVYCDMVTDGGGWLVIQRRVDGSQNFRLGWNDYAAGFGSVAGEFWLGNRNIHLLTSTNQDVSLRFDLADGEGEKRYAQYDYFQVMSEAEKFKLIISGYTGDAGDAMSAIHNGMKFSTIDQDNDIYSKNCAVQFKGAWWYAKCHSANPNGLYLNGTHTSYADGIEWSPWKGQHYSLQFFEIKIRPHY</sequence>
<dbReference type="SUPFAM" id="SSF56496">
    <property type="entry name" value="Fibrinogen C-terminal domain-like"/>
    <property type="match status" value="1"/>
</dbReference>
<dbReference type="FunFam" id="3.90.215.10:FF:000001">
    <property type="entry name" value="Tenascin isoform 1"/>
    <property type="match status" value="1"/>
</dbReference>
<dbReference type="GO" id="GO:0005577">
    <property type="term" value="C:fibrinogen complex"/>
    <property type="evidence" value="ECO:0007669"/>
    <property type="project" value="TreeGrafter"/>
</dbReference>
<evidence type="ECO:0000256" key="4">
    <source>
        <dbReference type="ARBA" id="ARBA00023180"/>
    </source>
</evidence>
<dbReference type="Proteomes" id="UP000014760">
    <property type="component" value="Unassembled WGS sequence"/>
</dbReference>
<dbReference type="SMART" id="SM00186">
    <property type="entry name" value="FBG"/>
    <property type="match status" value="1"/>
</dbReference>
<dbReference type="InterPro" id="IPR020837">
    <property type="entry name" value="Fibrinogen_CS"/>
</dbReference>
<keyword evidence="2" id="KW-0964">Secreted</keyword>
<dbReference type="PROSITE" id="PS00514">
    <property type="entry name" value="FIBRINOGEN_C_1"/>
    <property type="match status" value="1"/>
</dbReference>
<evidence type="ECO:0000259" key="5">
    <source>
        <dbReference type="PROSITE" id="PS51406"/>
    </source>
</evidence>
<keyword evidence="3" id="KW-1015">Disulfide bond</keyword>
<proteinExistence type="predicted"/>
<dbReference type="InterPro" id="IPR037579">
    <property type="entry name" value="FIB_ANG-like"/>
</dbReference>
<dbReference type="InterPro" id="IPR002181">
    <property type="entry name" value="Fibrinogen_a/b/g_C_dom"/>
</dbReference>